<dbReference type="RefSeq" id="WP_142833211.1">
    <property type="nucleotide sequence ID" value="NZ_VFSV01000003.1"/>
</dbReference>
<dbReference type="PRINTS" id="PR00344">
    <property type="entry name" value="BCTRLSENSOR"/>
</dbReference>
<evidence type="ECO:0000256" key="11">
    <source>
        <dbReference type="ARBA" id="ARBA00022989"/>
    </source>
</evidence>
<comment type="subcellular location">
    <subcellularLocation>
        <location evidence="2">Cell inner membrane</location>
        <topology evidence="2">Multi-pass membrane protein</topology>
    </subcellularLocation>
</comment>
<feature type="modified residue" description="Phosphohistidine" evidence="14">
    <location>
        <position position="802"/>
    </location>
</feature>
<reference evidence="21 22" key="1">
    <citation type="submission" date="2019-06" db="EMBL/GenBank/DDBJ databases">
        <title>Paenimaribius caenipelagi gen. nov., sp. nov., isolated from a tidal flat.</title>
        <authorList>
            <person name="Yoon J.-H."/>
        </authorList>
    </citation>
    <scope>NUCLEOTIDE SEQUENCE [LARGE SCALE GENOMIC DNA]</scope>
    <source>
        <strain evidence="21 22">JBTF-M29</strain>
    </source>
</reference>
<accession>A0A547Q9J9</accession>
<dbReference type="CDD" id="cd00082">
    <property type="entry name" value="HisKA"/>
    <property type="match status" value="1"/>
</dbReference>
<dbReference type="Pfam" id="PF02518">
    <property type="entry name" value="HATPase_c"/>
    <property type="match status" value="1"/>
</dbReference>
<feature type="transmembrane region" description="Helical" evidence="16">
    <location>
        <begin position="189"/>
        <end position="211"/>
    </location>
</feature>
<evidence type="ECO:0000256" key="5">
    <source>
        <dbReference type="ARBA" id="ARBA00022519"/>
    </source>
</evidence>
<feature type="domain" description="HPt" evidence="20">
    <location>
        <begin position="762"/>
        <end position="853"/>
    </location>
</feature>
<comment type="catalytic activity">
    <reaction evidence="1">
        <text>ATP + protein L-histidine = ADP + protein N-phospho-L-histidine.</text>
        <dbReference type="EC" id="2.7.13.3"/>
    </reaction>
</comment>
<dbReference type="SUPFAM" id="SSF52172">
    <property type="entry name" value="CheY-like"/>
    <property type="match status" value="1"/>
</dbReference>
<keyword evidence="12" id="KW-0902">Two-component regulatory system</keyword>
<evidence type="ECO:0000256" key="13">
    <source>
        <dbReference type="ARBA" id="ARBA00023136"/>
    </source>
</evidence>
<evidence type="ECO:0000256" key="1">
    <source>
        <dbReference type="ARBA" id="ARBA00000085"/>
    </source>
</evidence>
<dbReference type="PANTHER" id="PTHR43047">
    <property type="entry name" value="TWO-COMPONENT HISTIDINE PROTEIN KINASE"/>
    <property type="match status" value="1"/>
</dbReference>
<dbReference type="NCBIfam" id="TIGR00229">
    <property type="entry name" value="sensory_box"/>
    <property type="match status" value="1"/>
</dbReference>
<dbReference type="InterPro" id="IPR036890">
    <property type="entry name" value="HATPase_C_sf"/>
</dbReference>
<dbReference type="AlphaFoldDB" id="A0A547Q9J9"/>
<evidence type="ECO:0000313" key="21">
    <source>
        <dbReference type="EMBL" id="TRD23021.1"/>
    </source>
</evidence>
<dbReference type="OrthoDB" id="9801651at2"/>
<keyword evidence="9" id="KW-0418">Kinase</keyword>
<name>A0A547Q9J9_9RHOB</name>
<evidence type="ECO:0000256" key="14">
    <source>
        <dbReference type="PROSITE-ProRule" id="PRU00110"/>
    </source>
</evidence>
<evidence type="ECO:0000256" key="12">
    <source>
        <dbReference type="ARBA" id="ARBA00023012"/>
    </source>
</evidence>
<dbReference type="InterPro" id="IPR003594">
    <property type="entry name" value="HATPase_dom"/>
</dbReference>
<evidence type="ECO:0000256" key="2">
    <source>
        <dbReference type="ARBA" id="ARBA00004429"/>
    </source>
</evidence>
<dbReference type="InterPro" id="IPR035965">
    <property type="entry name" value="PAS-like_dom_sf"/>
</dbReference>
<dbReference type="GO" id="GO:0000155">
    <property type="term" value="F:phosphorelay sensor kinase activity"/>
    <property type="evidence" value="ECO:0007669"/>
    <property type="project" value="InterPro"/>
</dbReference>
<feature type="domain" description="Histidine kinase" evidence="17">
    <location>
        <begin position="367"/>
        <end position="588"/>
    </location>
</feature>
<dbReference type="Gene3D" id="3.30.450.20">
    <property type="entry name" value="PAS domain"/>
    <property type="match status" value="1"/>
</dbReference>
<keyword evidence="13 16" id="KW-0472">Membrane</keyword>
<feature type="transmembrane region" description="Helical" evidence="16">
    <location>
        <begin position="22"/>
        <end position="41"/>
    </location>
</feature>
<dbReference type="SMART" id="SM00388">
    <property type="entry name" value="HisKA"/>
    <property type="match status" value="1"/>
</dbReference>
<protein>
    <recommendedName>
        <fullName evidence="3">histidine kinase</fullName>
        <ecNumber evidence="3">2.7.13.3</ecNumber>
    </recommendedName>
</protein>
<comment type="caution">
    <text evidence="21">The sequence shown here is derived from an EMBL/GenBank/DDBJ whole genome shotgun (WGS) entry which is preliminary data.</text>
</comment>
<evidence type="ECO:0000256" key="10">
    <source>
        <dbReference type="ARBA" id="ARBA00022840"/>
    </source>
</evidence>
<dbReference type="InterPro" id="IPR036641">
    <property type="entry name" value="HPT_dom_sf"/>
</dbReference>
<dbReference type="InterPro" id="IPR008207">
    <property type="entry name" value="Sig_transdc_His_kin_Hpt_dom"/>
</dbReference>
<dbReference type="InterPro" id="IPR000014">
    <property type="entry name" value="PAS"/>
</dbReference>
<dbReference type="Gene3D" id="1.10.287.130">
    <property type="match status" value="1"/>
</dbReference>
<dbReference type="SUPFAM" id="SSF47384">
    <property type="entry name" value="Homodimeric domain of signal transducing histidine kinase"/>
    <property type="match status" value="1"/>
</dbReference>
<evidence type="ECO:0000256" key="15">
    <source>
        <dbReference type="PROSITE-ProRule" id="PRU00169"/>
    </source>
</evidence>
<evidence type="ECO:0000256" key="7">
    <source>
        <dbReference type="ARBA" id="ARBA00022679"/>
    </source>
</evidence>
<keyword evidence="7" id="KW-0808">Transferase</keyword>
<evidence type="ECO:0000256" key="16">
    <source>
        <dbReference type="SAM" id="Phobius"/>
    </source>
</evidence>
<dbReference type="InterPro" id="IPR004358">
    <property type="entry name" value="Sig_transdc_His_kin-like_C"/>
</dbReference>
<dbReference type="GO" id="GO:0006355">
    <property type="term" value="P:regulation of DNA-templated transcription"/>
    <property type="evidence" value="ECO:0007669"/>
    <property type="project" value="InterPro"/>
</dbReference>
<feature type="modified residue" description="4-aspartylphosphate" evidence="15">
    <location>
        <position position="661"/>
    </location>
</feature>
<keyword evidence="6 15" id="KW-0597">Phosphoprotein</keyword>
<dbReference type="CDD" id="cd16922">
    <property type="entry name" value="HATPase_EvgS-ArcB-TorS-like"/>
    <property type="match status" value="1"/>
</dbReference>
<evidence type="ECO:0000259" key="18">
    <source>
        <dbReference type="PROSITE" id="PS50110"/>
    </source>
</evidence>
<dbReference type="SUPFAM" id="SSF55874">
    <property type="entry name" value="ATPase domain of HSP90 chaperone/DNA topoisomerase II/histidine kinase"/>
    <property type="match status" value="1"/>
</dbReference>
<evidence type="ECO:0000259" key="20">
    <source>
        <dbReference type="PROSITE" id="PS50894"/>
    </source>
</evidence>
<gene>
    <name evidence="21" type="ORF">FEV53_02325</name>
</gene>
<dbReference type="SUPFAM" id="SSF55785">
    <property type="entry name" value="PYP-like sensor domain (PAS domain)"/>
    <property type="match status" value="1"/>
</dbReference>
<dbReference type="InterPro" id="IPR011006">
    <property type="entry name" value="CheY-like_superfamily"/>
</dbReference>
<dbReference type="SMART" id="SM00448">
    <property type="entry name" value="REC"/>
    <property type="match status" value="1"/>
</dbReference>
<keyword evidence="8 16" id="KW-0812">Transmembrane</keyword>
<dbReference type="Gene3D" id="3.40.50.2300">
    <property type="match status" value="1"/>
</dbReference>
<dbReference type="EMBL" id="VFSV01000003">
    <property type="protein sequence ID" value="TRD23021.1"/>
    <property type="molecule type" value="Genomic_DNA"/>
</dbReference>
<dbReference type="Pfam" id="PF00512">
    <property type="entry name" value="HisKA"/>
    <property type="match status" value="1"/>
</dbReference>
<dbReference type="SMART" id="SM00091">
    <property type="entry name" value="PAS"/>
    <property type="match status" value="1"/>
</dbReference>
<dbReference type="PROSITE" id="PS50112">
    <property type="entry name" value="PAS"/>
    <property type="match status" value="1"/>
</dbReference>
<keyword evidence="5" id="KW-0997">Cell inner membrane</keyword>
<keyword evidence="22" id="KW-1185">Reference proteome</keyword>
<dbReference type="Gene3D" id="1.20.120.160">
    <property type="entry name" value="HPT domain"/>
    <property type="match status" value="1"/>
</dbReference>
<dbReference type="CDD" id="cd17546">
    <property type="entry name" value="REC_hyHK_CKI1_RcsC-like"/>
    <property type="match status" value="1"/>
</dbReference>
<dbReference type="PROSITE" id="PS50109">
    <property type="entry name" value="HIS_KIN"/>
    <property type="match status" value="1"/>
</dbReference>
<keyword evidence="10" id="KW-0547">Nucleotide-binding</keyword>
<dbReference type="GO" id="GO:0005886">
    <property type="term" value="C:plasma membrane"/>
    <property type="evidence" value="ECO:0007669"/>
    <property type="project" value="UniProtKB-SubCell"/>
</dbReference>
<organism evidence="21 22">
    <name type="scientific">Palleronia caenipelagi</name>
    <dbReference type="NCBI Taxonomy" id="2489174"/>
    <lineage>
        <taxon>Bacteria</taxon>
        <taxon>Pseudomonadati</taxon>
        <taxon>Pseudomonadota</taxon>
        <taxon>Alphaproteobacteria</taxon>
        <taxon>Rhodobacterales</taxon>
        <taxon>Roseobacteraceae</taxon>
        <taxon>Palleronia</taxon>
    </lineage>
</organism>
<dbReference type="InterPro" id="IPR003661">
    <property type="entry name" value="HisK_dim/P_dom"/>
</dbReference>
<dbReference type="PROSITE" id="PS50894">
    <property type="entry name" value="HPT"/>
    <property type="match status" value="1"/>
</dbReference>
<dbReference type="InterPro" id="IPR005467">
    <property type="entry name" value="His_kinase_dom"/>
</dbReference>
<dbReference type="Proteomes" id="UP000318590">
    <property type="component" value="Unassembled WGS sequence"/>
</dbReference>
<dbReference type="Pfam" id="PF01627">
    <property type="entry name" value="Hpt"/>
    <property type="match status" value="1"/>
</dbReference>
<evidence type="ECO:0000259" key="19">
    <source>
        <dbReference type="PROSITE" id="PS50112"/>
    </source>
</evidence>
<keyword evidence="10" id="KW-0067">ATP-binding</keyword>
<dbReference type="SUPFAM" id="SSF47226">
    <property type="entry name" value="Histidine-containing phosphotransfer domain, HPT domain"/>
    <property type="match status" value="1"/>
</dbReference>
<dbReference type="InterPro" id="IPR013767">
    <property type="entry name" value="PAS_fold"/>
</dbReference>
<feature type="domain" description="PAS" evidence="19">
    <location>
        <begin position="228"/>
        <end position="272"/>
    </location>
</feature>
<evidence type="ECO:0000256" key="9">
    <source>
        <dbReference type="ARBA" id="ARBA00022777"/>
    </source>
</evidence>
<evidence type="ECO:0000256" key="3">
    <source>
        <dbReference type="ARBA" id="ARBA00012438"/>
    </source>
</evidence>
<dbReference type="InterPro" id="IPR036097">
    <property type="entry name" value="HisK_dim/P_sf"/>
</dbReference>
<feature type="domain" description="Response regulatory" evidence="18">
    <location>
        <begin position="612"/>
        <end position="729"/>
    </location>
</feature>
<proteinExistence type="predicted"/>
<dbReference type="CDD" id="cd00130">
    <property type="entry name" value="PAS"/>
    <property type="match status" value="1"/>
</dbReference>
<evidence type="ECO:0000256" key="8">
    <source>
        <dbReference type="ARBA" id="ARBA00022692"/>
    </source>
</evidence>
<dbReference type="InterPro" id="IPR001789">
    <property type="entry name" value="Sig_transdc_resp-reg_receiver"/>
</dbReference>
<evidence type="ECO:0000313" key="22">
    <source>
        <dbReference type="Proteomes" id="UP000318590"/>
    </source>
</evidence>
<dbReference type="SMART" id="SM00387">
    <property type="entry name" value="HATPase_c"/>
    <property type="match status" value="1"/>
</dbReference>
<keyword evidence="4" id="KW-1003">Cell membrane</keyword>
<dbReference type="EC" id="2.7.13.3" evidence="3"/>
<sequence>MPQRIEYQADAPSLQTGRGRTLQVIIVVTLGLALLVGVITMTRDVTEKLSKLGTASSDNLLWGLAQAEVEYLELIEAIEHTEGSSDENMAPLRQQFDVLYSRIDTLATAPTYAWLRSHTEFRQTLTQIELFLSETIPVIDGTDLELANNIDVLLGRAREVHPAIRSLAVNGLDRLAVAAEAERDAVALVLFRLALVLAALVGLLILISGYLTRMNMLRNREKRQLARTSQRMNMIVGTSLDAVVVADEHWHIIEFNAAAEETFGLSADRAVSMPMGTLLAERHEDGRPMETPPKLVGLGRIRRRGRHADGHIFPCEMSIQSVATDMGRIYVAFMRDISRRQQAELSLRQARDQALAGERAKSEFLALMSHEIRTPLNGLLGNLSLLQDRSMGPQERKLIGNMEVSGKILLQQVNNVLDITRYDSGADVRAAYPVHLPGMVREIMDGQEALASIQGTTLNWRWVGDDVDWIEIDGERLQHVLINLVGNAVKFTRDGTITLELEQTSVDDDQSMLEIRVIDTGVGIPPDKLESIFSDFVTTGELYDRFAGGTGLGLGIVKRFITGLGGTVSVESNLGEGSTFRLRLPVRPIARPAELPIGKEAPAQINVVEPKQILVVEDNTINQQVIGDLLREDGHTVSFASNGKQGVEAAAAEQFDLIFMDISMPEMDGRMATQRIRGSDGPNMSTPIIALTANVLPSEVEQFLKDGLNDVLTKPLNREKVRAMMARHFSGTERANERIDSWEEDDDSEAVLVDLDHLEEMRTVVGGSIVDLFQRFSQEMDDTLGTKLRSGDEPDSLARHMHNMAGSAAIFGATDLVATLQGMERSYQKGEDPGSETLHRVWTDTHAILSDCI</sequence>
<evidence type="ECO:0000256" key="6">
    <source>
        <dbReference type="ARBA" id="ARBA00022553"/>
    </source>
</evidence>
<evidence type="ECO:0000256" key="4">
    <source>
        <dbReference type="ARBA" id="ARBA00022475"/>
    </source>
</evidence>
<dbReference type="Pfam" id="PF00989">
    <property type="entry name" value="PAS"/>
    <property type="match status" value="1"/>
</dbReference>
<dbReference type="Gene3D" id="3.30.565.10">
    <property type="entry name" value="Histidine kinase-like ATPase, C-terminal domain"/>
    <property type="match status" value="1"/>
</dbReference>
<dbReference type="Pfam" id="PF00072">
    <property type="entry name" value="Response_reg"/>
    <property type="match status" value="1"/>
</dbReference>
<dbReference type="PROSITE" id="PS50110">
    <property type="entry name" value="RESPONSE_REGULATORY"/>
    <property type="match status" value="1"/>
</dbReference>
<keyword evidence="11 16" id="KW-1133">Transmembrane helix</keyword>
<evidence type="ECO:0000259" key="17">
    <source>
        <dbReference type="PROSITE" id="PS50109"/>
    </source>
</evidence>